<dbReference type="InterPro" id="IPR029756">
    <property type="entry name" value="MTH1187/YkoF-like"/>
</dbReference>
<dbReference type="AlphaFoldDB" id="A0A6J6BZA4"/>
<reference evidence="1" key="1">
    <citation type="submission" date="2020-05" db="EMBL/GenBank/DDBJ databases">
        <authorList>
            <person name="Chiriac C."/>
            <person name="Salcher M."/>
            <person name="Ghai R."/>
            <person name="Kavagutti S V."/>
        </authorList>
    </citation>
    <scope>NUCLEOTIDE SEQUENCE</scope>
</reference>
<sequence>MSSVVPAALTLEFTIEPFVAGQPGPHVLEAVAAAEGLGATVEFGPFGSSCTVPVDRAGEVVGAIVAAAFAHGATHVSLAASTTAVGS</sequence>
<accession>A0A6J6BZA4</accession>
<gene>
    <name evidence="1" type="ORF">UFOPK1493_00522</name>
</gene>
<protein>
    <submittedName>
        <fullName evidence="1">Unannotated protein</fullName>
    </submittedName>
</protein>
<dbReference type="SUPFAM" id="SSF89957">
    <property type="entry name" value="MTH1187/YkoF-like"/>
    <property type="match status" value="1"/>
</dbReference>
<name>A0A6J6BZA4_9ZZZZ</name>
<proteinExistence type="predicted"/>
<evidence type="ECO:0000313" key="1">
    <source>
        <dbReference type="EMBL" id="CAB4544087.1"/>
    </source>
</evidence>
<organism evidence="1">
    <name type="scientific">freshwater metagenome</name>
    <dbReference type="NCBI Taxonomy" id="449393"/>
    <lineage>
        <taxon>unclassified sequences</taxon>
        <taxon>metagenomes</taxon>
        <taxon>ecological metagenomes</taxon>
    </lineage>
</organism>
<dbReference type="EMBL" id="CAEZSR010000010">
    <property type="protein sequence ID" value="CAB4544087.1"/>
    <property type="molecule type" value="Genomic_DNA"/>
</dbReference>